<reference evidence="2 3" key="1">
    <citation type="submission" date="2017-09" db="EMBL/GenBank/DDBJ databases">
        <title>Genomic, metabolic, and phenotypic characteristics of bacterial isolates from the natural microbiome of the model nematode Caenorhabditis elegans.</title>
        <authorList>
            <person name="Zimmermann J."/>
            <person name="Obeng N."/>
            <person name="Yang W."/>
            <person name="Obeng O."/>
            <person name="Kissoyan K."/>
            <person name="Pees B."/>
            <person name="Dirksen P."/>
            <person name="Hoppner M."/>
            <person name="Franke A."/>
            <person name="Rosenstiel P."/>
            <person name="Leippe M."/>
            <person name="Dierking K."/>
            <person name="Kaleta C."/>
            <person name="Schulenburg H."/>
        </authorList>
    </citation>
    <scope>NUCLEOTIDE SEQUENCE [LARGE SCALE GENOMIC DNA]</scope>
    <source>
        <strain evidence="2 3">MYb73</strain>
    </source>
</reference>
<dbReference type="InterPro" id="IPR013096">
    <property type="entry name" value="Cupin_2"/>
</dbReference>
<dbReference type="RefSeq" id="WP_105239234.1">
    <property type="nucleotide sequence ID" value="NZ_CP023270.1"/>
</dbReference>
<accession>A0A2S0I931</accession>
<gene>
    <name evidence="2" type="ORF">CLM73_15735</name>
</gene>
<name>A0A2S0I931_9BURK</name>
<dbReference type="PANTHER" id="PTHR36440">
    <property type="entry name" value="PUTATIVE (AFU_ORTHOLOGUE AFUA_8G07350)-RELATED"/>
    <property type="match status" value="1"/>
</dbReference>
<proteinExistence type="predicted"/>
<dbReference type="Proteomes" id="UP000239477">
    <property type="component" value="Chromosome"/>
</dbReference>
<dbReference type="OrthoDB" id="9791637at2"/>
<dbReference type="Pfam" id="PF07883">
    <property type="entry name" value="Cupin_2"/>
    <property type="match status" value="1"/>
</dbReference>
<dbReference type="InterPro" id="IPR014710">
    <property type="entry name" value="RmlC-like_jellyroll"/>
</dbReference>
<evidence type="ECO:0000259" key="1">
    <source>
        <dbReference type="Pfam" id="PF07883"/>
    </source>
</evidence>
<protein>
    <submittedName>
        <fullName evidence="2">Cupin</fullName>
    </submittedName>
</protein>
<dbReference type="EMBL" id="CP023270">
    <property type="protein sequence ID" value="AVJ28444.1"/>
    <property type="molecule type" value="Genomic_DNA"/>
</dbReference>
<dbReference type="AlphaFoldDB" id="A0A2S0I931"/>
<organism evidence="2 3">
    <name type="scientific">Achromobacter spanius</name>
    <dbReference type="NCBI Taxonomy" id="217203"/>
    <lineage>
        <taxon>Bacteria</taxon>
        <taxon>Pseudomonadati</taxon>
        <taxon>Pseudomonadota</taxon>
        <taxon>Betaproteobacteria</taxon>
        <taxon>Burkholderiales</taxon>
        <taxon>Alcaligenaceae</taxon>
        <taxon>Achromobacter</taxon>
    </lineage>
</organism>
<keyword evidence="3" id="KW-1185">Reference proteome</keyword>
<dbReference type="SUPFAM" id="SSF51182">
    <property type="entry name" value="RmlC-like cupins"/>
    <property type="match status" value="1"/>
</dbReference>
<dbReference type="Gene3D" id="2.60.120.10">
    <property type="entry name" value="Jelly Rolls"/>
    <property type="match status" value="1"/>
</dbReference>
<dbReference type="InterPro" id="IPR053146">
    <property type="entry name" value="QDO-like"/>
</dbReference>
<sequence length="159" mass="17564">MTFQFIRSTKQESPILIPQIGLTLRVRVPPASTNGVLTSIETENAPGFGPPLHRHRETEVFYVLEGRYLFEVDGKRFTADEGDVISVPGGAAHAFVNITDRPARQFIQILPGMDAQGFFLGLGEVMREGKLDHEALNAFGQKWHVEFLGPPLHAEQAGV</sequence>
<dbReference type="PANTHER" id="PTHR36440:SF1">
    <property type="entry name" value="PUTATIVE (AFU_ORTHOLOGUE AFUA_8G07350)-RELATED"/>
    <property type="match status" value="1"/>
</dbReference>
<feature type="domain" description="Cupin type-2" evidence="1">
    <location>
        <begin position="45"/>
        <end position="104"/>
    </location>
</feature>
<dbReference type="InterPro" id="IPR011051">
    <property type="entry name" value="RmlC_Cupin_sf"/>
</dbReference>
<evidence type="ECO:0000313" key="2">
    <source>
        <dbReference type="EMBL" id="AVJ28444.1"/>
    </source>
</evidence>
<evidence type="ECO:0000313" key="3">
    <source>
        <dbReference type="Proteomes" id="UP000239477"/>
    </source>
</evidence>